<sequence>MKTALMLAAAALVVAGCATTPQTYNFDNSRSVDATFDRTWESVISYFAENNIPIATLEKDSGIIVAKNERYTPGAMKTFADCASAFMMTNDVGQIDVNVFVRPVDDNTTSVQVNTSYSMRQSGAYGSSAVETCNSNGTLEEALLDRIERDAV</sequence>
<feature type="chain" id="PRO_5045237813" description="DUF4136 domain-containing protein" evidence="1">
    <location>
        <begin position="21"/>
        <end position="152"/>
    </location>
</feature>
<proteinExistence type="predicted"/>
<accession>A0ABQ5V054</accession>
<feature type="signal peptide" evidence="1">
    <location>
        <begin position="1"/>
        <end position="20"/>
    </location>
</feature>
<dbReference type="Proteomes" id="UP001161390">
    <property type="component" value="Unassembled WGS sequence"/>
</dbReference>
<evidence type="ECO:0000313" key="2">
    <source>
        <dbReference type="EMBL" id="GLQ20395.1"/>
    </source>
</evidence>
<dbReference type="EMBL" id="BSNJ01000002">
    <property type="protein sequence ID" value="GLQ20395.1"/>
    <property type="molecule type" value="Genomic_DNA"/>
</dbReference>
<evidence type="ECO:0000256" key="1">
    <source>
        <dbReference type="SAM" id="SignalP"/>
    </source>
</evidence>
<comment type="caution">
    <text evidence="2">The sequence shown here is derived from an EMBL/GenBank/DDBJ whole genome shotgun (WGS) entry which is preliminary data.</text>
</comment>
<gene>
    <name evidence="2" type="ORF">GCM10007854_13500</name>
</gene>
<keyword evidence="3" id="KW-1185">Reference proteome</keyword>
<dbReference type="PROSITE" id="PS51257">
    <property type="entry name" value="PROKAR_LIPOPROTEIN"/>
    <property type="match status" value="1"/>
</dbReference>
<evidence type="ECO:0000313" key="3">
    <source>
        <dbReference type="Proteomes" id="UP001161390"/>
    </source>
</evidence>
<dbReference type="RefSeq" id="WP_284370922.1">
    <property type="nucleotide sequence ID" value="NZ_BSNJ01000002.1"/>
</dbReference>
<reference evidence="2" key="1">
    <citation type="journal article" date="2014" name="Int. J. Syst. Evol. Microbiol.">
        <title>Complete genome of a new Firmicutes species belonging to the dominant human colonic microbiota ('Ruminococcus bicirculans') reveals two chromosomes and a selective capacity to utilize plant glucans.</title>
        <authorList>
            <consortium name="NISC Comparative Sequencing Program"/>
            <person name="Wegmann U."/>
            <person name="Louis P."/>
            <person name="Goesmann A."/>
            <person name="Henrissat B."/>
            <person name="Duncan S.H."/>
            <person name="Flint H.J."/>
        </authorList>
    </citation>
    <scope>NUCLEOTIDE SEQUENCE</scope>
    <source>
        <strain evidence="2">NBRC 108216</strain>
    </source>
</reference>
<evidence type="ECO:0008006" key="4">
    <source>
        <dbReference type="Google" id="ProtNLM"/>
    </source>
</evidence>
<reference evidence="2" key="2">
    <citation type="submission" date="2023-01" db="EMBL/GenBank/DDBJ databases">
        <title>Draft genome sequence of Algimonas porphyrae strain NBRC 108216.</title>
        <authorList>
            <person name="Sun Q."/>
            <person name="Mori K."/>
        </authorList>
    </citation>
    <scope>NUCLEOTIDE SEQUENCE</scope>
    <source>
        <strain evidence="2">NBRC 108216</strain>
    </source>
</reference>
<keyword evidence="1" id="KW-0732">Signal</keyword>
<protein>
    <recommendedName>
        <fullName evidence="4">DUF4136 domain-containing protein</fullName>
    </recommendedName>
</protein>
<organism evidence="2 3">
    <name type="scientific">Algimonas porphyrae</name>
    <dbReference type="NCBI Taxonomy" id="1128113"/>
    <lineage>
        <taxon>Bacteria</taxon>
        <taxon>Pseudomonadati</taxon>
        <taxon>Pseudomonadota</taxon>
        <taxon>Alphaproteobacteria</taxon>
        <taxon>Maricaulales</taxon>
        <taxon>Robiginitomaculaceae</taxon>
        <taxon>Algimonas</taxon>
    </lineage>
</organism>
<name>A0ABQ5V054_9PROT</name>